<comment type="caution">
    <text evidence="2">The sequence shown here is derived from an EMBL/GenBank/DDBJ whole genome shotgun (WGS) entry which is preliminary data.</text>
</comment>
<reference evidence="2 3" key="1">
    <citation type="submission" date="2019-03" db="EMBL/GenBank/DDBJ databases">
        <title>First draft genome of Liparis tanakae, snailfish: a comprehensive survey of snailfish specific genes.</title>
        <authorList>
            <person name="Kim W."/>
            <person name="Song I."/>
            <person name="Jeong J.-H."/>
            <person name="Kim D."/>
            <person name="Kim S."/>
            <person name="Ryu S."/>
            <person name="Song J.Y."/>
            <person name="Lee S.K."/>
        </authorList>
    </citation>
    <scope>NUCLEOTIDE SEQUENCE [LARGE SCALE GENOMIC DNA]</scope>
    <source>
        <tissue evidence="2">Muscle</tissue>
    </source>
</reference>
<dbReference type="AlphaFoldDB" id="A0A4Z2IP24"/>
<organism evidence="2 3">
    <name type="scientific">Liparis tanakae</name>
    <name type="common">Tanaka's snailfish</name>
    <dbReference type="NCBI Taxonomy" id="230148"/>
    <lineage>
        <taxon>Eukaryota</taxon>
        <taxon>Metazoa</taxon>
        <taxon>Chordata</taxon>
        <taxon>Craniata</taxon>
        <taxon>Vertebrata</taxon>
        <taxon>Euteleostomi</taxon>
        <taxon>Actinopterygii</taxon>
        <taxon>Neopterygii</taxon>
        <taxon>Teleostei</taxon>
        <taxon>Neoteleostei</taxon>
        <taxon>Acanthomorphata</taxon>
        <taxon>Eupercaria</taxon>
        <taxon>Perciformes</taxon>
        <taxon>Cottioidei</taxon>
        <taxon>Cottales</taxon>
        <taxon>Liparidae</taxon>
        <taxon>Liparis</taxon>
    </lineage>
</organism>
<accession>A0A4Z2IP24</accession>
<sequence>MQFCLLCEIPGGRLTSSTTLMDGGCTAYHHLTDKRPQHHILESFLVQYFLVEYFLVLESGQRLEVLQVAPGVLLVLTDVIHDVGDDHGKPAEHGHQHGVVCGPFGQVAEVGIHRQERSTLVVAELRAPAEDAGGRLVVVRNPADGLLEGAVAVPGVIVHDDAGLEPSEGILVYASDAVVGEVQHLQRGLDATEGAFPQGLHRVVREVQFPQEPQSVEGLIRHGAYLVVVQPQQDGVHREARGDLLEAGLAAGHVEAVEVEVALADAALRTHAGRGEAQGHEDEALEEQAHGDGARQPQVQQSHTDRPSAASRLGPQHCHWSLTHIASRRPVLTVCPLEILECGQGSLRDNAARRITRPGPAEPTFLNLHELTAKKLLGCRSTLDL</sequence>
<feature type="compositionally biased region" description="Basic and acidic residues" evidence="1">
    <location>
        <begin position="273"/>
        <end position="293"/>
    </location>
</feature>
<feature type="region of interest" description="Disordered" evidence="1">
    <location>
        <begin position="272"/>
        <end position="314"/>
    </location>
</feature>
<protein>
    <submittedName>
        <fullName evidence="2">Uncharacterized protein</fullName>
    </submittedName>
</protein>
<evidence type="ECO:0000313" key="3">
    <source>
        <dbReference type="Proteomes" id="UP000314294"/>
    </source>
</evidence>
<name>A0A4Z2IP24_9TELE</name>
<evidence type="ECO:0000313" key="2">
    <source>
        <dbReference type="EMBL" id="TNN78972.1"/>
    </source>
</evidence>
<evidence type="ECO:0000256" key="1">
    <source>
        <dbReference type="SAM" id="MobiDB-lite"/>
    </source>
</evidence>
<keyword evidence="3" id="KW-1185">Reference proteome</keyword>
<dbReference type="EMBL" id="SRLO01000068">
    <property type="protein sequence ID" value="TNN78972.1"/>
    <property type="molecule type" value="Genomic_DNA"/>
</dbReference>
<dbReference type="Proteomes" id="UP000314294">
    <property type="component" value="Unassembled WGS sequence"/>
</dbReference>
<proteinExistence type="predicted"/>
<gene>
    <name evidence="2" type="ORF">EYF80_010651</name>
</gene>